<feature type="domain" description="ABC transporter" evidence="5">
    <location>
        <begin position="250"/>
        <end position="496"/>
    </location>
</feature>
<dbReference type="CDD" id="cd03216">
    <property type="entry name" value="ABC_Carb_Monos_I"/>
    <property type="match status" value="1"/>
</dbReference>
<keyword evidence="3" id="KW-0547">Nucleotide-binding</keyword>
<evidence type="ECO:0000256" key="4">
    <source>
        <dbReference type="ARBA" id="ARBA00022840"/>
    </source>
</evidence>
<dbReference type="PROSITE" id="PS00211">
    <property type="entry name" value="ABC_TRANSPORTER_1"/>
    <property type="match status" value="1"/>
</dbReference>
<name>A0A1H4INN9_RHOJO</name>
<evidence type="ECO:0000256" key="2">
    <source>
        <dbReference type="ARBA" id="ARBA00022737"/>
    </source>
</evidence>
<dbReference type="InterPro" id="IPR050107">
    <property type="entry name" value="ABC_carbohydrate_import_ATPase"/>
</dbReference>
<dbReference type="OrthoDB" id="7757085at2"/>
<keyword evidence="1" id="KW-0813">Transport</keyword>
<evidence type="ECO:0000256" key="1">
    <source>
        <dbReference type="ARBA" id="ARBA00022448"/>
    </source>
</evidence>
<dbReference type="Gene3D" id="3.40.50.300">
    <property type="entry name" value="P-loop containing nucleotide triphosphate hydrolases"/>
    <property type="match status" value="2"/>
</dbReference>
<dbReference type="AlphaFoldDB" id="A0A1H4INN9"/>
<dbReference type="InterPro" id="IPR017871">
    <property type="entry name" value="ABC_transporter-like_CS"/>
</dbReference>
<gene>
    <name evidence="6" type="ORF">SAMN04490220_0285</name>
</gene>
<dbReference type="PROSITE" id="PS50893">
    <property type="entry name" value="ABC_TRANSPORTER_2"/>
    <property type="match status" value="2"/>
</dbReference>
<proteinExistence type="predicted"/>
<dbReference type="GO" id="GO:0016887">
    <property type="term" value="F:ATP hydrolysis activity"/>
    <property type="evidence" value="ECO:0007669"/>
    <property type="project" value="InterPro"/>
</dbReference>
<dbReference type="RefSeq" id="WP_073368367.1">
    <property type="nucleotide sequence ID" value="NZ_FNTL01000002.1"/>
</dbReference>
<evidence type="ECO:0000259" key="5">
    <source>
        <dbReference type="PROSITE" id="PS50893"/>
    </source>
</evidence>
<protein>
    <submittedName>
        <fullName evidence="6">Ribose transport system ATP-binding protein</fullName>
    </submittedName>
</protein>
<feature type="domain" description="ABC transporter" evidence="5">
    <location>
        <begin position="4"/>
        <end position="239"/>
    </location>
</feature>
<dbReference type="SMART" id="SM00382">
    <property type="entry name" value="AAA"/>
    <property type="match status" value="2"/>
</dbReference>
<dbReference type="InterPro" id="IPR003593">
    <property type="entry name" value="AAA+_ATPase"/>
</dbReference>
<dbReference type="InterPro" id="IPR003439">
    <property type="entry name" value="ABC_transporter-like_ATP-bd"/>
</dbReference>
<dbReference type="PANTHER" id="PTHR43790:SF9">
    <property type="entry name" value="GALACTOFURANOSE TRANSPORTER ATP-BINDING PROTEIN YTFR"/>
    <property type="match status" value="1"/>
</dbReference>
<evidence type="ECO:0000313" key="7">
    <source>
        <dbReference type="Proteomes" id="UP000183407"/>
    </source>
</evidence>
<evidence type="ECO:0000313" key="6">
    <source>
        <dbReference type="EMBL" id="SEB35475.1"/>
    </source>
</evidence>
<dbReference type="CDD" id="cd03215">
    <property type="entry name" value="ABC_Carb_Monos_II"/>
    <property type="match status" value="1"/>
</dbReference>
<accession>A0A1H4INN9</accession>
<dbReference type="PANTHER" id="PTHR43790">
    <property type="entry name" value="CARBOHYDRATE TRANSPORT ATP-BINDING PROTEIN MG119-RELATED"/>
    <property type="match status" value="1"/>
</dbReference>
<dbReference type="Proteomes" id="UP000183407">
    <property type="component" value="Unassembled WGS sequence"/>
</dbReference>
<dbReference type="GO" id="GO:0005524">
    <property type="term" value="F:ATP binding"/>
    <property type="evidence" value="ECO:0007669"/>
    <property type="project" value="UniProtKB-KW"/>
</dbReference>
<sequence length="501" mass="53775">MIAIECIGVTKSFGGTTVVDQVDVEVRAGTVHSLVGANGAGKSTLLGMMSGRLSATDGTVSIFGERLHGGDPKESRRAGLSAVYQELTVLPALTTVANVFLGQEMGRHGLLREKDMVAAFLELSRDLGLEFDPKMNAGELSVAAAQMLEIMRAVYASSRVILFDEPTAALSERERRVFLDLVRKLKARGTTIVLVTHNLSEVLEVSDDITVMRSGRKVAFGPANEWTKASLVREMTGETAAPEPRSRQRVEFGQELLAVEQLTLPGAIEDVTLRVRAGEVVGLAGLVGSGRSSILRSLAGAEPHAKGRLRVRGQEQKLPRSVRQAIQAFGIGLVPEERKTEGLVLNMSVPDNVTLADLASVTTRGLVNASRQLEVAKIKLEELTLSRPVGNYPVSWLSGGNQQKVALAKWLHRDPDILLVDEPTRGIDVAAKVDVLSALRALASSGKGVIVTSAEIDEVLDVSDTVLVVAGGRIVAEFDTHRHEPTVKDVLDLAFGVNHEF</sequence>
<dbReference type="InterPro" id="IPR027417">
    <property type="entry name" value="P-loop_NTPase"/>
</dbReference>
<keyword evidence="2" id="KW-0677">Repeat</keyword>
<dbReference type="Pfam" id="PF00005">
    <property type="entry name" value="ABC_tran"/>
    <property type="match status" value="2"/>
</dbReference>
<evidence type="ECO:0000256" key="3">
    <source>
        <dbReference type="ARBA" id="ARBA00022741"/>
    </source>
</evidence>
<reference evidence="7" key="1">
    <citation type="submission" date="2016-10" db="EMBL/GenBank/DDBJ databases">
        <authorList>
            <person name="Varghese N."/>
        </authorList>
    </citation>
    <scope>NUCLEOTIDE SEQUENCE [LARGE SCALE GENOMIC DNA]</scope>
    <source>
        <strain evidence="7">DSM 44719</strain>
    </source>
</reference>
<organism evidence="6 7">
    <name type="scientific">Rhodococcus jostii</name>
    <dbReference type="NCBI Taxonomy" id="132919"/>
    <lineage>
        <taxon>Bacteria</taxon>
        <taxon>Bacillati</taxon>
        <taxon>Actinomycetota</taxon>
        <taxon>Actinomycetes</taxon>
        <taxon>Mycobacteriales</taxon>
        <taxon>Nocardiaceae</taxon>
        <taxon>Rhodococcus</taxon>
    </lineage>
</organism>
<dbReference type="SUPFAM" id="SSF52540">
    <property type="entry name" value="P-loop containing nucleoside triphosphate hydrolases"/>
    <property type="match status" value="2"/>
</dbReference>
<dbReference type="EMBL" id="FNTL01000002">
    <property type="protein sequence ID" value="SEB35475.1"/>
    <property type="molecule type" value="Genomic_DNA"/>
</dbReference>
<keyword evidence="4 6" id="KW-0067">ATP-binding</keyword>